<keyword evidence="3" id="KW-1185">Reference proteome</keyword>
<evidence type="ECO:0000313" key="2">
    <source>
        <dbReference type="EMBL" id="MFC0522150.1"/>
    </source>
</evidence>
<evidence type="ECO:0000313" key="3">
    <source>
        <dbReference type="Proteomes" id="UP001589836"/>
    </source>
</evidence>
<organism evidence="2 3">
    <name type="scientific">Pontibacillus salicampi</name>
    <dbReference type="NCBI Taxonomy" id="1449801"/>
    <lineage>
        <taxon>Bacteria</taxon>
        <taxon>Bacillati</taxon>
        <taxon>Bacillota</taxon>
        <taxon>Bacilli</taxon>
        <taxon>Bacillales</taxon>
        <taxon>Bacillaceae</taxon>
        <taxon>Pontibacillus</taxon>
    </lineage>
</organism>
<dbReference type="SUPFAM" id="SSF56266">
    <property type="entry name" value="DmpA/ArgJ-like"/>
    <property type="match status" value="1"/>
</dbReference>
<proteinExistence type="inferred from homology"/>
<sequence>MRKRLRELGIVIGELPTGEQNSITDVPEVKVGHVTLSKEEACVQTGVTAIMPHGENPFYAKVPAAGFVANGFGKTAGLVQIEELGEIESPILLTNTFSVGSVLQGAMDYMLKITPEIGDTTGSINVIVGECNDSFLHDPRSQAVEPLHAAKAIEEGSTTCEEGAVGAGTGMTCFQYKGGIGTSSRIIHDRWTLGVLINSNYGLRKELEVPSYQESSMEERDLPAGSIMVIIATDAPVSDRQLKRLAKRATVGIVRTGGRIHHASGDIVIAFSNTNLRYHFQEEMLQSHSYVGDDTEAFQLLLQAVSEATEEAIMNSLTMASSTTGRKGRYVEGIPYALLD</sequence>
<gene>
    <name evidence="2" type="ORF">ACFFGV_00915</name>
</gene>
<dbReference type="Gene3D" id="3.60.70.12">
    <property type="entry name" value="L-amino peptidase D-ALA esterase/amidase"/>
    <property type="match status" value="1"/>
</dbReference>
<dbReference type="Pfam" id="PF03576">
    <property type="entry name" value="Peptidase_S58"/>
    <property type="match status" value="1"/>
</dbReference>
<dbReference type="Proteomes" id="UP001589836">
    <property type="component" value="Unassembled WGS sequence"/>
</dbReference>
<protein>
    <submittedName>
        <fullName evidence="2">P1 family peptidase</fullName>
    </submittedName>
</protein>
<dbReference type="InterPro" id="IPR005321">
    <property type="entry name" value="Peptidase_S58_DmpA"/>
</dbReference>
<dbReference type="InterPro" id="IPR016117">
    <property type="entry name" value="ArgJ-like_dom_sf"/>
</dbReference>
<reference evidence="2 3" key="1">
    <citation type="submission" date="2024-09" db="EMBL/GenBank/DDBJ databases">
        <authorList>
            <person name="Sun Q."/>
            <person name="Mori K."/>
        </authorList>
    </citation>
    <scope>NUCLEOTIDE SEQUENCE [LARGE SCALE GENOMIC DNA]</scope>
    <source>
        <strain evidence="2 3">NCAIM B.02529</strain>
    </source>
</reference>
<dbReference type="EMBL" id="JBHLTP010000002">
    <property type="protein sequence ID" value="MFC0522150.1"/>
    <property type="molecule type" value="Genomic_DNA"/>
</dbReference>
<dbReference type="CDD" id="cd02253">
    <property type="entry name" value="DmpA"/>
    <property type="match status" value="1"/>
</dbReference>
<evidence type="ECO:0000256" key="1">
    <source>
        <dbReference type="ARBA" id="ARBA00007068"/>
    </source>
</evidence>
<dbReference type="PANTHER" id="PTHR36512:SF3">
    <property type="entry name" value="BLR5678 PROTEIN"/>
    <property type="match status" value="1"/>
</dbReference>
<accession>A0ABV6LID2</accession>
<dbReference type="RefSeq" id="WP_377344661.1">
    <property type="nucleotide sequence ID" value="NZ_JBHLTP010000002.1"/>
</dbReference>
<comment type="similarity">
    <text evidence="1">Belongs to the peptidase S58 family.</text>
</comment>
<dbReference type="PANTHER" id="PTHR36512">
    <property type="entry name" value="D-AMINOPEPTIDASE"/>
    <property type="match status" value="1"/>
</dbReference>
<name>A0ABV6LID2_9BACI</name>
<comment type="caution">
    <text evidence="2">The sequence shown here is derived from an EMBL/GenBank/DDBJ whole genome shotgun (WGS) entry which is preliminary data.</text>
</comment>